<sequence>MLKRTKEFTQEDFQDKDLLVYDPFYDKRINIPIRRGGTTYNVSLIDMNESPLHPDWTVICVHGWGSNALNYRFVLKYLSSYYRVIAYDLKGHGESDKDEDTYDLGLFTEELAQIIDHFNPNNLVLVGHSMGTAIVMNYVYLNPGRIKAMALVSSSADFGEPLPRIVPLVFSKVDERLKNALIHAGMALCVTKDCPKILLDILREQNKRTPYEVYRKALLNTIYPWKKDEDLNKIKEPTLIMVGDKDIVTPVSNSEKLNKLIPNSRLLIIPNAGHSVLIEKGKHAALLLLEFVEFIREQEQAKQKEESKE</sequence>
<feature type="domain" description="AB hydrolase-1" evidence="2">
    <location>
        <begin position="57"/>
        <end position="280"/>
    </location>
</feature>
<dbReference type="PRINTS" id="PR00111">
    <property type="entry name" value="ABHYDROLASE"/>
</dbReference>
<organism evidence="3">
    <name type="scientific">Candidatus Heimdallarchaeum aukensis</name>
    <dbReference type="NCBI Taxonomy" id="2876573"/>
    <lineage>
        <taxon>Archaea</taxon>
        <taxon>Promethearchaeati</taxon>
        <taxon>Candidatus Heimdallarchaeota</taxon>
        <taxon>Candidatus Heimdallarchaeia (ex Rinke et al. 2021) (nom. nud.)</taxon>
        <taxon>Candidatus Heimdallarchaeales</taxon>
        <taxon>Candidatus Heimdallarchaeaceae</taxon>
        <taxon>Candidatus Heimdallarchaeum</taxon>
    </lineage>
</organism>
<proteinExistence type="predicted"/>
<protein>
    <submittedName>
        <fullName evidence="3">Alpha/beta hydrolase</fullName>
    </submittedName>
</protein>
<dbReference type="GO" id="GO:0016020">
    <property type="term" value="C:membrane"/>
    <property type="evidence" value="ECO:0007669"/>
    <property type="project" value="TreeGrafter"/>
</dbReference>
<dbReference type="GO" id="GO:0016787">
    <property type="term" value="F:hydrolase activity"/>
    <property type="evidence" value="ECO:0007669"/>
    <property type="project" value="UniProtKB-KW"/>
</dbReference>
<evidence type="ECO:0000313" key="3">
    <source>
        <dbReference type="EMBL" id="UJG41527.1"/>
    </source>
</evidence>
<name>A0A9Y1BMD6_9ARCH</name>
<dbReference type="InterPro" id="IPR050266">
    <property type="entry name" value="AB_hydrolase_sf"/>
</dbReference>
<dbReference type="AlphaFoldDB" id="A0A9Y1BMD6"/>
<dbReference type="SUPFAM" id="SSF53474">
    <property type="entry name" value="alpha/beta-Hydrolases"/>
    <property type="match status" value="1"/>
</dbReference>
<accession>A0A9Y1BMD6</accession>
<dbReference type="Pfam" id="PF00561">
    <property type="entry name" value="Abhydrolase_1"/>
    <property type="match status" value="1"/>
</dbReference>
<dbReference type="Gene3D" id="3.40.50.1820">
    <property type="entry name" value="alpha/beta hydrolase"/>
    <property type="match status" value="1"/>
</dbReference>
<dbReference type="InterPro" id="IPR000073">
    <property type="entry name" value="AB_hydrolase_1"/>
</dbReference>
<dbReference type="PANTHER" id="PTHR43798:SF31">
    <property type="entry name" value="AB HYDROLASE SUPERFAMILY PROTEIN YCLE"/>
    <property type="match status" value="1"/>
</dbReference>
<dbReference type="EMBL" id="CP084166">
    <property type="protein sequence ID" value="UJG41527.1"/>
    <property type="molecule type" value="Genomic_DNA"/>
</dbReference>
<dbReference type="PANTHER" id="PTHR43798">
    <property type="entry name" value="MONOACYLGLYCEROL LIPASE"/>
    <property type="match status" value="1"/>
</dbReference>
<dbReference type="InterPro" id="IPR029058">
    <property type="entry name" value="AB_hydrolase_fold"/>
</dbReference>
<evidence type="ECO:0000259" key="2">
    <source>
        <dbReference type="Pfam" id="PF00561"/>
    </source>
</evidence>
<keyword evidence="1 3" id="KW-0378">Hydrolase</keyword>
<reference evidence="3" key="1">
    <citation type="journal article" date="2022" name="Nat. Microbiol.">
        <title>Unique mobile elements and scalable gene flow at the prokaryote-eukaryote boundary revealed by circularized Asgard archaea genomes.</title>
        <authorList>
            <person name="Wu F."/>
            <person name="Speth D.R."/>
            <person name="Philosof A."/>
            <person name="Cremiere A."/>
            <person name="Narayanan A."/>
            <person name="Barco R.A."/>
            <person name="Connon S.A."/>
            <person name="Amend J.P."/>
            <person name="Antoshechkin I.A."/>
            <person name="Orphan V.J."/>
        </authorList>
    </citation>
    <scope>NUCLEOTIDE SEQUENCE</scope>
    <source>
        <strain evidence="3">PM71</strain>
    </source>
</reference>
<evidence type="ECO:0000256" key="1">
    <source>
        <dbReference type="ARBA" id="ARBA00022801"/>
    </source>
</evidence>
<gene>
    <name evidence="3" type="ORF">K9W45_03450</name>
</gene>
<dbReference type="Proteomes" id="UP001201020">
    <property type="component" value="Chromosome"/>
</dbReference>